<evidence type="ECO:0000256" key="4">
    <source>
        <dbReference type="ARBA" id="ARBA00022692"/>
    </source>
</evidence>
<keyword evidence="7 11" id="KW-0862">Zinc</keyword>
<dbReference type="RefSeq" id="WP_275111032.1">
    <property type="nucleotide sequence ID" value="NZ_JAKJSC010000005.1"/>
</dbReference>
<keyword evidence="5" id="KW-0479">Metal-binding</keyword>
<dbReference type="EMBL" id="JAKJSC010000005">
    <property type="protein sequence ID" value="MDE5419703.1"/>
    <property type="molecule type" value="Genomic_DNA"/>
</dbReference>
<evidence type="ECO:0000256" key="7">
    <source>
        <dbReference type="ARBA" id="ARBA00022833"/>
    </source>
</evidence>
<reference evidence="14 15" key="1">
    <citation type="submission" date="2022-01" db="EMBL/GenBank/DDBJ databases">
        <title>Labilibaculum sp. nov, a marine bacterium isolated from Antarctica.</title>
        <authorList>
            <person name="Dai W."/>
        </authorList>
    </citation>
    <scope>NUCLEOTIDE SEQUENCE [LARGE SCALE GENOMIC DNA]</scope>
    <source>
        <strain evidence="14 15">DW002</strain>
    </source>
</reference>
<dbReference type="InterPro" id="IPR001915">
    <property type="entry name" value="Peptidase_M48"/>
</dbReference>
<evidence type="ECO:0000256" key="5">
    <source>
        <dbReference type="ARBA" id="ARBA00022723"/>
    </source>
</evidence>
<organism evidence="14 15">
    <name type="scientific">Paralabilibaculum antarcticum</name>
    <dbReference type="NCBI Taxonomy" id="2912572"/>
    <lineage>
        <taxon>Bacteria</taxon>
        <taxon>Pseudomonadati</taxon>
        <taxon>Bacteroidota</taxon>
        <taxon>Bacteroidia</taxon>
        <taxon>Marinilabiliales</taxon>
        <taxon>Marinifilaceae</taxon>
        <taxon>Paralabilibaculum</taxon>
    </lineage>
</organism>
<keyword evidence="4 12" id="KW-0812">Transmembrane</keyword>
<sequence length="284" mass="32595">MDNLEYKIEPKENFYFALKVIFGLAGYVLFYYIIKLLFSNDNFMSFVPLLVYIPIILLVLFFRMGLLIGYLKGNSIKVTDKQFSDLNKIVEEQCRTLGMQNVPDVYILQNGGLLNAFAARFMGSNYIVLYSDIVEEAYENNYDSLAFIIGHELGHVKRKHMIKSLIFFPSIIVPFLNGAYSRACEYTCDSIGFSLTPKGAQPGILLLAAGKKIWQKVNVDEFIKQEQTEIGFWSWFAEKVSTHPKLTKRLMRFDQLTPVIKKQAVVESVKVQEIKSDHSSYMPN</sequence>
<gene>
    <name evidence="14" type="ORF">L3049_17050</name>
</gene>
<keyword evidence="2" id="KW-1003">Cell membrane</keyword>
<dbReference type="Pfam" id="PF01435">
    <property type="entry name" value="Peptidase_M48"/>
    <property type="match status" value="2"/>
</dbReference>
<keyword evidence="6 11" id="KW-0378">Hydrolase</keyword>
<evidence type="ECO:0000256" key="2">
    <source>
        <dbReference type="ARBA" id="ARBA00022475"/>
    </source>
</evidence>
<feature type="transmembrane region" description="Helical" evidence="12">
    <location>
        <begin position="14"/>
        <end position="34"/>
    </location>
</feature>
<evidence type="ECO:0000256" key="10">
    <source>
        <dbReference type="ARBA" id="ARBA00023136"/>
    </source>
</evidence>
<feature type="domain" description="Peptidase M48" evidence="13">
    <location>
        <begin position="174"/>
        <end position="254"/>
    </location>
</feature>
<keyword evidence="10 12" id="KW-0472">Membrane</keyword>
<evidence type="ECO:0000256" key="8">
    <source>
        <dbReference type="ARBA" id="ARBA00022989"/>
    </source>
</evidence>
<comment type="similarity">
    <text evidence="11">Belongs to the peptidase M48 family.</text>
</comment>
<dbReference type="PANTHER" id="PTHR43221:SF1">
    <property type="entry name" value="PROTEASE HTPX"/>
    <property type="match status" value="1"/>
</dbReference>
<dbReference type="CDD" id="cd07325">
    <property type="entry name" value="M48_Ste24p_like"/>
    <property type="match status" value="1"/>
</dbReference>
<keyword evidence="9 11" id="KW-0482">Metalloprotease</keyword>
<evidence type="ECO:0000256" key="9">
    <source>
        <dbReference type="ARBA" id="ARBA00023049"/>
    </source>
</evidence>
<feature type="transmembrane region" description="Helical" evidence="12">
    <location>
        <begin position="46"/>
        <end position="71"/>
    </location>
</feature>
<proteinExistence type="inferred from homology"/>
<dbReference type="PANTHER" id="PTHR43221">
    <property type="entry name" value="PROTEASE HTPX"/>
    <property type="match status" value="1"/>
</dbReference>
<comment type="cofactor">
    <cofactor evidence="11">
        <name>Zn(2+)</name>
        <dbReference type="ChEBI" id="CHEBI:29105"/>
    </cofactor>
    <text evidence="11">Binds 1 zinc ion per subunit.</text>
</comment>
<keyword evidence="8 12" id="KW-1133">Transmembrane helix</keyword>
<keyword evidence="15" id="KW-1185">Reference proteome</keyword>
<dbReference type="Proteomes" id="UP001528920">
    <property type="component" value="Unassembled WGS sequence"/>
</dbReference>
<evidence type="ECO:0000313" key="15">
    <source>
        <dbReference type="Proteomes" id="UP001528920"/>
    </source>
</evidence>
<feature type="domain" description="Peptidase M48" evidence="13">
    <location>
        <begin position="81"/>
        <end position="167"/>
    </location>
</feature>
<comment type="subcellular location">
    <subcellularLocation>
        <location evidence="1">Cell membrane</location>
        <topology evidence="1">Multi-pass membrane protein</topology>
    </subcellularLocation>
</comment>
<evidence type="ECO:0000313" key="14">
    <source>
        <dbReference type="EMBL" id="MDE5419703.1"/>
    </source>
</evidence>
<evidence type="ECO:0000256" key="12">
    <source>
        <dbReference type="SAM" id="Phobius"/>
    </source>
</evidence>
<name>A0ABT5VWA7_9BACT</name>
<evidence type="ECO:0000256" key="6">
    <source>
        <dbReference type="ARBA" id="ARBA00022801"/>
    </source>
</evidence>
<dbReference type="InterPro" id="IPR050083">
    <property type="entry name" value="HtpX_protease"/>
</dbReference>
<evidence type="ECO:0000256" key="3">
    <source>
        <dbReference type="ARBA" id="ARBA00022670"/>
    </source>
</evidence>
<accession>A0ABT5VWA7</accession>
<keyword evidence="3 11" id="KW-0645">Protease</keyword>
<dbReference type="Gene3D" id="3.30.2010.10">
    <property type="entry name" value="Metalloproteases ('zincins'), catalytic domain"/>
    <property type="match status" value="1"/>
</dbReference>
<evidence type="ECO:0000259" key="13">
    <source>
        <dbReference type="Pfam" id="PF01435"/>
    </source>
</evidence>
<protein>
    <submittedName>
        <fullName evidence="14">M48 family metallopeptidase</fullName>
    </submittedName>
</protein>
<comment type="caution">
    <text evidence="14">The sequence shown here is derived from an EMBL/GenBank/DDBJ whole genome shotgun (WGS) entry which is preliminary data.</text>
</comment>
<evidence type="ECO:0000256" key="1">
    <source>
        <dbReference type="ARBA" id="ARBA00004651"/>
    </source>
</evidence>
<evidence type="ECO:0000256" key="11">
    <source>
        <dbReference type="RuleBase" id="RU003983"/>
    </source>
</evidence>